<keyword evidence="6" id="KW-1185">Reference proteome</keyword>
<evidence type="ECO:0000256" key="4">
    <source>
        <dbReference type="PROSITE-ProRule" id="PRU00489"/>
    </source>
</evidence>
<evidence type="ECO:0000313" key="6">
    <source>
        <dbReference type="Proteomes" id="UP001320715"/>
    </source>
</evidence>
<keyword evidence="3" id="KW-0949">S-adenosyl-L-methionine</keyword>
<evidence type="ECO:0000256" key="2">
    <source>
        <dbReference type="ARBA" id="ARBA00022679"/>
    </source>
</evidence>
<reference evidence="5 6" key="1">
    <citation type="submission" date="2020-01" db="EMBL/GenBank/DDBJ databases">
        <title>Genomes of bacteria type strains.</title>
        <authorList>
            <person name="Chen J."/>
            <person name="Zhu S."/>
            <person name="Yang J."/>
        </authorList>
    </citation>
    <scope>NUCLEOTIDE SEQUENCE [LARGE SCALE GENOMIC DNA]</scope>
    <source>
        <strain evidence="5 6">DSM 16655</strain>
    </source>
</reference>
<dbReference type="InterPro" id="IPR029063">
    <property type="entry name" value="SAM-dependent_MTases_sf"/>
</dbReference>
<dbReference type="SUPFAM" id="SSF53335">
    <property type="entry name" value="S-adenosyl-L-methionine-dependent methyltransferases"/>
    <property type="match status" value="1"/>
</dbReference>
<accession>A0ABT1CXK5</accession>
<dbReference type="EMBL" id="JAAAML010000003">
    <property type="protein sequence ID" value="MCO6410076.1"/>
    <property type="molecule type" value="Genomic_DNA"/>
</dbReference>
<protein>
    <submittedName>
        <fullName evidence="5">Adenine methyltransferase</fullName>
    </submittedName>
</protein>
<proteinExistence type="inferred from homology"/>
<gene>
    <name evidence="5" type="ORF">GTW23_17975</name>
</gene>
<dbReference type="GO" id="GO:0032259">
    <property type="term" value="P:methylation"/>
    <property type="evidence" value="ECO:0007669"/>
    <property type="project" value="UniProtKB-KW"/>
</dbReference>
<dbReference type="InterPro" id="IPR007757">
    <property type="entry name" value="MT-A70-like"/>
</dbReference>
<comment type="caution">
    <text evidence="5">The sequence shown here is derived from an EMBL/GenBank/DDBJ whole genome shotgun (WGS) entry which is preliminary data.</text>
</comment>
<dbReference type="PANTHER" id="PTHR12829">
    <property type="entry name" value="N6-ADENOSINE-METHYLTRANSFERASE"/>
    <property type="match status" value="1"/>
</dbReference>
<evidence type="ECO:0000256" key="1">
    <source>
        <dbReference type="ARBA" id="ARBA00022603"/>
    </source>
</evidence>
<dbReference type="InterPro" id="IPR002052">
    <property type="entry name" value="DNA_methylase_N6_adenine_CS"/>
</dbReference>
<comment type="similarity">
    <text evidence="4">Belongs to the MT-A70-like family.</text>
</comment>
<keyword evidence="1 5" id="KW-0489">Methyltransferase</keyword>
<name>A0ABT1CXK5_9HYPH</name>
<keyword evidence="2" id="KW-0808">Transferase</keyword>
<evidence type="ECO:0000256" key="3">
    <source>
        <dbReference type="ARBA" id="ARBA00022691"/>
    </source>
</evidence>
<dbReference type="PANTHER" id="PTHR12829:SF7">
    <property type="entry name" value="N6-ADENOSINE-METHYLTRANSFERASE CATALYTIC SUBUNIT"/>
    <property type="match status" value="1"/>
</dbReference>
<evidence type="ECO:0000313" key="5">
    <source>
        <dbReference type="EMBL" id="MCO6410076.1"/>
    </source>
</evidence>
<dbReference type="Pfam" id="PF05063">
    <property type="entry name" value="MT-A70"/>
    <property type="match status" value="1"/>
</dbReference>
<dbReference type="GO" id="GO:0008168">
    <property type="term" value="F:methyltransferase activity"/>
    <property type="evidence" value="ECO:0007669"/>
    <property type="project" value="UniProtKB-KW"/>
</dbReference>
<dbReference type="PROSITE" id="PS00092">
    <property type="entry name" value="N6_MTASE"/>
    <property type="match status" value="1"/>
</dbReference>
<organism evidence="5 6">
    <name type="scientific">Hoeflea alexandrii</name>
    <dbReference type="NCBI Taxonomy" id="288436"/>
    <lineage>
        <taxon>Bacteria</taxon>
        <taxon>Pseudomonadati</taxon>
        <taxon>Pseudomonadota</taxon>
        <taxon>Alphaproteobacteria</taxon>
        <taxon>Hyphomicrobiales</taxon>
        <taxon>Rhizobiaceae</taxon>
        <taxon>Hoeflea</taxon>
    </lineage>
</organism>
<sequence>MIPLPPGPFNVIYADPPWRFEPWSHRGEDRGAVQHYDCMDLDTIAALPVADIAAENAALFMWVVQPMLPEALKLIEAWGFTYKTVAFAWFKIKGDPAQRFLFADSGSVRKGLGYHTRSGMEQCWLATRGKGYERLTRGEAQAHLEGIREHSRKPDHFADAITRLTGDVPKLEMFARTKRPGWSVWGNQVNRFGEVA</sequence>
<dbReference type="Proteomes" id="UP001320715">
    <property type="component" value="Unassembled WGS sequence"/>
</dbReference>
<dbReference type="RefSeq" id="WP_252916793.1">
    <property type="nucleotide sequence ID" value="NZ_JAAAML010000003.1"/>
</dbReference>
<dbReference type="PROSITE" id="PS51143">
    <property type="entry name" value="MT_A70"/>
    <property type="match status" value="1"/>
</dbReference>